<feature type="signal peptide" evidence="2">
    <location>
        <begin position="1"/>
        <end position="20"/>
    </location>
</feature>
<feature type="region of interest" description="Disordered" evidence="1">
    <location>
        <begin position="19"/>
        <end position="44"/>
    </location>
</feature>
<evidence type="ECO:0000313" key="4">
    <source>
        <dbReference type="Proteomes" id="UP001324634"/>
    </source>
</evidence>
<dbReference type="EMBL" id="CP139487">
    <property type="protein sequence ID" value="WPU66470.1"/>
    <property type="molecule type" value="Genomic_DNA"/>
</dbReference>
<evidence type="ECO:0000256" key="2">
    <source>
        <dbReference type="SAM" id="SignalP"/>
    </source>
</evidence>
<dbReference type="RefSeq" id="WP_321398711.1">
    <property type="nucleotide sequence ID" value="NZ_CP139487.1"/>
</dbReference>
<evidence type="ECO:0008006" key="5">
    <source>
        <dbReference type="Google" id="ProtNLM"/>
    </source>
</evidence>
<dbReference type="Proteomes" id="UP001324634">
    <property type="component" value="Chromosome"/>
</dbReference>
<keyword evidence="4" id="KW-1185">Reference proteome</keyword>
<reference evidence="3 4" key="1">
    <citation type="submission" date="2023-11" db="EMBL/GenBank/DDBJ databases">
        <title>Peredibacter starrii A3.12.</title>
        <authorList>
            <person name="Mitchell R.J."/>
        </authorList>
    </citation>
    <scope>NUCLEOTIDE SEQUENCE [LARGE SCALE GENOMIC DNA]</scope>
    <source>
        <strain evidence="3 4">A3.12</strain>
    </source>
</reference>
<protein>
    <recommendedName>
        <fullName evidence="5">Lipoprotein</fullName>
    </recommendedName>
</protein>
<gene>
    <name evidence="3" type="ORF">SOO65_06895</name>
</gene>
<proteinExistence type="predicted"/>
<organism evidence="3 4">
    <name type="scientific">Peredibacter starrii</name>
    <dbReference type="NCBI Taxonomy" id="28202"/>
    <lineage>
        <taxon>Bacteria</taxon>
        <taxon>Pseudomonadati</taxon>
        <taxon>Bdellovibrionota</taxon>
        <taxon>Bacteriovoracia</taxon>
        <taxon>Bacteriovoracales</taxon>
        <taxon>Bacteriovoracaceae</taxon>
        <taxon>Peredibacter</taxon>
    </lineage>
</organism>
<evidence type="ECO:0000256" key="1">
    <source>
        <dbReference type="SAM" id="MobiDB-lite"/>
    </source>
</evidence>
<accession>A0AAX4HTF6</accession>
<keyword evidence="2" id="KW-0732">Signal</keyword>
<evidence type="ECO:0000313" key="3">
    <source>
        <dbReference type="EMBL" id="WPU66470.1"/>
    </source>
</evidence>
<dbReference type="PROSITE" id="PS51257">
    <property type="entry name" value="PROKAR_LIPOPROTEIN"/>
    <property type="match status" value="1"/>
</dbReference>
<name>A0AAX4HTF6_9BACT</name>
<dbReference type="AlphaFoldDB" id="A0AAX4HTF6"/>
<dbReference type="KEGG" id="psti:SOO65_06895"/>
<sequence>MKFVMIAVISLMLASCASHHEQRTPASQQTVDEGINAESYNMNR</sequence>
<feature type="chain" id="PRO_5043466706" description="Lipoprotein" evidence="2">
    <location>
        <begin position="21"/>
        <end position="44"/>
    </location>
</feature>